<feature type="region of interest" description="Disordered" evidence="6">
    <location>
        <begin position="339"/>
        <end position="438"/>
    </location>
</feature>
<dbReference type="InterPro" id="IPR029060">
    <property type="entry name" value="PIN-like_dom_sf"/>
</dbReference>
<evidence type="ECO:0000259" key="7">
    <source>
        <dbReference type="SMART" id="SM00670"/>
    </source>
</evidence>
<feature type="compositionally biased region" description="Polar residues" evidence="6">
    <location>
        <begin position="574"/>
        <end position="615"/>
    </location>
</feature>
<evidence type="ECO:0000313" key="8">
    <source>
        <dbReference type="EnsemblMetazoa" id="tetur02g08710.1"/>
    </source>
</evidence>
<feature type="region of interest" description="Disordered" evidence="6">
    <location>
        <begin position="1"/>
        <end position="38"/>
    </location>
</feature>
<dbReference type="InterPro" id="IPR045153">
    <property type="entry name" value="Est1/Ebs1-like"/>
</dbReference>
<comment type="subcellular location">
    <subcellularLocation>
        <location evidence="2">Cytoplasm</location>
    </subcellularLocation>
    <subcellularLocation>
        <location evidence="1">Nucleus</location>
    </subcellularLocation>
</comment>
<dbReference type="Pfam" id="PF10374">
    <property type="entry name" value="EST1"/>
    <property type="match status" value="1"/>
</dbReference>
<evidence type="ECO:0000256" key="2">
    <source>
        <dbReference type="ARBA" id="ARBA00004496"/>
    </source>
</evidence>
<evidence type="ECO:0000256" key="3">
    <source>
        <dbReference type="ARBA" id="ARBA00022490"/>
    </source>
</evidence>
<evidence type="ECO:0000256" key="1">
    <source>
        <dbReference type="ARBA" id="ARBA00004123"/>
    </source>
</evidence>
<dbReference type="HOGENOM" id="CLU_250148_0_0_1"/>
<dbReference type="InterPro" id="IPR018834">
    <property type="entry name" value="DNA/RNA-bd_Est1-type"/>
</dbReference>
<dbReference type="GO" id="GO:0005737">
    <property type="term" value="C:cytoplasm"/>
    <property type="evidence" value="ECO:0007669"/>
    <property type="project" value="UniProtKB-SubCell"/>
</dbReference>
<feature type="region of interest" description="Disordered" evidence="6">
    <location>
        <begin position="1213"/>
        <end position="1235"/>
    </location>
</feature>
<dbReference type="CDD" id="cd09885">
    <property type="entry name" value="PIN_Smg6-like"/>
    <property type="match status" value="1"/>
</dbReference>
<name>T1JWL6_TETUR</name>
<dbReference type="InterPro" id="IPR011990">
    <property type="entry name" value="TPR-like_helical_dom_sf"/>
</dbReference>
<dbReference type="PANTHER" id="PTHR15696:SF0">
    <property type="entry name" value="TELOMERASE-BINDING PROTEIN EST1A"/>
    <property type="match status" value="1"/>
</dbReference>
<dbReference type="PANTHER" id="PTHR15696">
    <property type="entry name" value="SMG-7 SUPPRESSOR WITH MORPHOLOGICAL EFFECT ON GENITALIA PROTEIN 7"/>
    <property type="match status" value="1"/>
</dbReference>
<evidence type="ECO:0000256" key="6">
    <source>
        <dbReference type="SAM" id="MobiDB-lite"/>
    </source>
</evidence>
<keyword evidence="3" id="KW-0963">Cytoplasm</keyword>
<feature type="domain" description="PIN" evidence="7">
    <location>
        <begin position="1282"/>
        <end position="1450"/>
    </location>
</feature>
<reference evidence="9" key="1">
    <citation type="submission" date="2011-08" db="EMBL/GenBank/DDBJ databases">
        <authorList>
            <person name="Rombauts S."/>
        </authorList>
    </citation>
    <scope>NUCLEOTIDE SEQUENCE</scope>
    <source>
        <strain evidence="9">London</strain>
    </source>
</reference>
<feature type="compositionally biased region" description="Polar residues" evidence="6">
    <location>
        <begin position="396"/>
        <end position="414"/>
    </location>
</feature>
<evidence type="ECO:0000256" key="5">
    <source>
        <dbReference type="ARBA" id="ARBA00023242"/>
    </source>
</evidence>
<feature type="compositionally biased region" description="Basic and acidic residues" evidence="6">
    <location>
        <begin position="1"/>
        <end position="12"/>
    </location>
</feature>
<feature type="compositionally biased region" description="Basic and acidic residues" evidence="6">
    <location>
        <begin position="25"/>
        <end position="38"/>
    </location>
</feature>
<proteinExistence type="predicted"/>
<feature type="compositionally biased region" description="Low complexity" evidence="6">
    <location>
        <begin position="487"/>
        <end position="499"/>
    </location>
</feature>
<feature type="compositionally biased region" description="Basic and acidic residues" evidence="6">
    <location>
        <begin position="381"/>
        <end position="394"/>
    </location>
</feature>
<dbReference type="SMART" id="SM00670">
    <property type="entry name" value="PINc"/>
    <property type="match status" value="1"/>
</dbReference>
<reference evidence="8" key="2">
    <citation type="submission" date="2015-06" db="UniProtKB">
        <authorList>
            <consortium name="EnsemblMetazoa"/>
        </authorList>
    </citation>
    <scope>IDENTIFICATION</scope>
</reference>
<evidence type="ECO:0000256" key="4">
    <source>
        <dbReference type="ARBA" id="ARBA00023161"/>
    </source>
</evidence>
<dbReference type="Gene3D" id="1.25.40.10">
    <property type="entry name" value="Tetratricopeptide repeat domain"/>
    <property type="match status" value="1"/>
</dbReference>
<feature type="compositionally biased region" description="Polar residues" evidence="6">
    <location>
        <begin position="295"/>
        <end position="313"/>
    </location>
</feature>
<dbReference type="eggNOG" id="KOG2162">
    <property type="taxonomic scope" value="Eukaryota"/>
</dbReference>
<feature type="region of interest" description="Disordered" evidence="6">
    <location>
        <begin position="256"/>
        <end position="313"/>
    </location>
</feature>
<keyword evidence="9" id="KW-1185">Reference proteome</keyword>
<protein>
    <recommendedName>
        <fullName evidence="7">PIN domain-containing protein</fullName>
    </recommendedName>
</protein>
<sequence length="1472" mass="167900">MEEAGKCRKKAEQQYYKPPKMVNKVNREGESVESGKMEEKVVPLNNSHDSNYSELNALDATKLAASPASSVEQKNRINCKKPEKQVYIPRGKANVQSGEDGGGGSRVDYNRQRRRSDRHKESSEEDNRSMMHERAGSSGRNHSYNKRNPDLSGMRPVDTISPLVFENSRFHKSRDHDKDTRSTKVNDNQHNTFPRGSKVQPSSTFRSNTKPPSKTENSDARSSTVESINISEANRGDESAIIARIRKFACAHMAAQQYSEGKVPPNPQPQPIQQQQPHSHSSHNVASSGPHIDRLTNTFPHNPQPSHQHQINSSKSLQVTQVNYNPAHKPIQHQPYPQQSIHMHHHPTPPPSLSHQPPSHVSLHPSQQQQKQQNQLFRPSQNHDVKNKDKHDPVNYRSSWTMQDQRSSQSSYINDRSRNKKFNRGDQKTFEQNLPPRLQRKLAMEKANLQNRNSRQTPNPHNQNASAQDYYSNQATRGGIIRLPQESNSNDSQYFSSSSTDRHCYQGDSKNWINSNQSNPSNNAVPRQLYDPCTTHKPCVIIRPTTHQPYQPNEQQPQSRCVLLPGLLPVSVSNTDHSGNNSVNPTNDSANAKNWSNSAQRNQTASPQYDSSSNSTRRKLVEKNMNEIVDLANELQSHLKQYPSLDEKTVKTLRWKIQQRYQSIIVADPKFCAEHNVELSLWKSAFYQFIEMRRRELEENPDSETSKEELLKLTEEATIFFESLLVMLQDAFNFVVDNYIEHQYDPEKPGYEMIKLAAISAQKIYLYLGDLARYKEQAINGSNYGEAKSYYSKAQQIAPKNGRPYNQLALLAMYGRRRLDAVYNYMRSLAASNPFQSARESLLSIFEEVRKKYEAAESKRLSDRLVALKFSDSTSPQDEDFLVNNVFKERLEIWIRPDGTSSKHTSVMGNESEEEELDLLTDIDLNKRFVLSFLHVHGKLFTKTGLESFNSAVNQMLMELRCLLKRSPFPMSSQRLLQLMAISMFSVYQSSFIDGSYQSNVRSSLQEQSIQVILALVSLLLDRVDNSLKEHISKGSSSSSPQSSSNIVSDDVVEMLPAIKVWTDWMSCQKQFWSPPLSKPGFRIGARGDVWTLFAEVLTRLGDINTRQIKLLPTKFEGCEQVILPEDNMLSGFIPLLGAPSALSYVQPPFDKEKARTCLRISRIQFFGDYLCGIPEPYLEFDVGKKRFNSSVKILSDDESECGHNISLDLDDDLEDIPTDSSSGENVNCEEDDKKTDDPALKELWTKQETLRKAQKREEKIRQQLDAMLREETKIRLVIQPRFLIPDTNCFIHHLSKLQTLVECGHFEVIVPLIVINELNGLMSRITQPTSDSPLPLSIRETCDTDDREKEMKVGQAAKEAFDYLETSFNEKSNKLKTITFKGSLLNNMNFRNENFKVKRTNNDDLVLSSCLQFIKKRNSSKQTNPEDTDGIVNIFRETVLLTDDRNLRVKALSHNVPVKSLPVFLQFANLQ</sequence>
<evidence type="ECO:0000313" key="9">
    <source>
        <dbReference type="Proteomes" id="UP000015104"/>
    </source>
</evidence>
<feature type="region of interest" description="Disordered" evidence="6">
    <location>
        <begin position="64"/>
        <end position="231"/>
    </location>
</feature>
<dbReference type="Proteomes" id="UP000015104">
    <property type="component" value="Unassembled WGS sequence"/>
</dbReference>
<feature type="region of interest" description="Disordered" evidence="6">
    <location>
        <begin position="483"/>
        <end position="529"/>
    </location>
</feature>
<feature type="compositionally biased region" description="Polar residues" evidence="6">
    <location>
        <begin position="185"/>
        <end position="231"/>
    </location>
</feature>
<feature type="region of interest" description="Disordered" evidence="6">
    <location>
        <begin position="572"/>
        <end position="617"/>
    </location>
</feature>
<dbReference type="Pfam" id="PF13638">
    <property type="entry name" value="PIN_4"/>
    <property type="match status" value="1"/>
</dbReference>
<feature type="compositionally biased region" description="Polar residues" evidence="6">
    <location>
        <begin position="508"/>
        <end position="525"/>
    </location>
</feature>
<feature type="compositionally biased region" description="Basic and acidic residues" evidence="6">
    <location>
        <begin position="174"/>
        <end position="184"/>
    </location>
</feature>
<dbReference type="InterPro" id="IPR019458">
    <property type="entry name" value="Est1-like_N"/>
</dbReference>
<dbReference type="EMBL" id="CAEY01000813">
    <property type="status" value="NOT_ANNOTATED_CDS"/>
    <property type="molecule type" value="Genomic_DNA"/>
</dbReference>
<dbReference type="GO" id="GO:0042162">
    <property type="term" value="F:telomeric DNA binding"/>
    <property type="evidence" value="ECO:0007669"/>
    <property type="project" value="TreeGrafter"/>
</dbReference>
<dbReference type="SUPFAM" id="SSF88723">
    <property type="entry name" value="PIN domain-like"/>
    <property type="match status" value="1"/>
</dbReference>
<accession>T1JWL6</accession>
<feature type="compositionally biased region" description="Low complexity" evidence="6">
    <location>
        <begin position="353"/>
        <end position="375"/>
    </location>
</feature>
<dbReference type="GO" id="GO:0000184">
    <property type="term" value="P:nuclear-transcribed mRNA catabolic process, nonsense-mediated decay"/>
    <property type="evidence" value="ECO:0007669"/>
    <property type="project" value="UniProtKB-KW"/>
</dbReference>
<dbReference type="Pfam" id="PF10373">
    <property type="entry name" value="EST1_DNA_bind"/>
    <property type="match status" value="1"/>
</dbReference>
<feature type="compositionally biased region" description="Polar residues" evidence="6">
    <location>
        <begin position="278"/>
        <end position="287"/>
    </location>
</feature>
<organism evidence="8 9">
    <name type="scientific">Tetranychus urticae</name>
    <name type="common">Two-spotted spider mite</name>
    <dbReference type="NCBI Taxonomy" id="32264"/>
    <lineage>
        <taxon>Eukaryota</taxon>
        <taxon>Metazoa</taxon>
        <taxon>Ecdysozoa</taxon>
        <taxon>Arthropoda</taxon>
        <taxon>Chelicerata</taxon>
        <taxon>Arachnida</taxon>
        <taxon>Acari</taxon>
        <taxon>Acariformes</taxon>
        <taxon>Trombidiformes</taxon>
        <taxon>Prostigmata</taxon>
        <taxon>Eleutherengona</taxon>
        <taxon>Raphignathae</taxon>
        <taxon>Tetranychoidea</taxon>
        <taxon>Tetranychidae</taxon>
        <taxon>Tetranychus</taxon>
    </lineage>
</organism>
<dbReference type="SUPFAM" id="SSF48452">
    <property type="entry name" value="TPR-like"/>
    <property type="match status" value="1"/>
</dbReference>
<dbReference type="GO" id="GO:0005697">
    <property type="term" value="C:telomerase holoenzyme complex"/>
    <property type="evidence" value="ECO:0007669"/>
    <property type="project" value="TreeGrafter"/>
</dbReference>
<keyword evidence="4" id="KW-0866">Nonsense-mediated mRNA decay</keyword>
<keyword evidence="5" id="KW-0539">Nucleus</keyword>
<dbReference type="InterPro" id="IPR002716">
    <property type="entry name" value="PIN_dom"/>
</dbReference>
<dbReference type="GO" id="GO:0070034">
    <property type="term" value="F:telomerase RNA binding"/>
    <property type="evidence" value="ECO:0007669"/>
    <property type="project" value="TreeGrafter"/>
</dbReference>
<dbReference type="STRING" id="32264.T1JWL6"/>
<feature type="compositionally biased region" description="Basic and acidic residues" evidence="6">
    <location>
        <begin position="118"/>
        <end position="135"/>
    </location>
</feature>
<dbReference type="EnsemblMetazoa" id="tetur02g08710.1">
    <property type="protein sequence ID" value="tetur02g08710.1"/>
    <property type="gene ID" value="tetur02g08710"/>
</dbReference>
<dbReference type="Gene3D" id="3.40.50.1010">
    <property type="entry name" value="5'-nuclease"/>
    <property type="match status" value="1"/>
</dbReference>